<dbReference type="SUPFAM" id="SSF52964">
    <property type="entry name" value="TolB, N-terminal domain"/>
    <property type="match status" value="1"/>
</dbReference>
<organism evidence="4 5">
    <name type="scientific">Eiseniibacteriota bacterium</name>
    <dbReference type="NCBI Taxonomy" id="2212470"/>
    <lineage>
        <taxon>Bacteria</taxon>
        <taxon>Candidatus Eiseniibacteriota</taxon>
    </lineage>
</organism>
<evidence type="ECO:0000256" key="2">
    <source>
        <dbReference type="SAM" id="MobiDB-lite"/>
    </source>
</evidence>
<evidence type="ECO:0000256" key="3">
    <source>
        <dbReference type="SAM" id="SignalP"/>
    </source>
</evidence>
<comment type="similarity">
    <text evidence="1">Belongs to the TolB family.</text>
</comment>
<dbReference type="Proteomes" id="UP000580839">
    <property type="component" value="Unassembled WGS sequence"/>
</dbReference>
<dbReference type="SUPFAM" id="SSF69304">
    <property type="entry name" value="Tricorn protease N-terminal domain"/>
    <property type="match status" value="1"/>
</dbReference>
<dbReference type="InterPro" id="IPR011659">
    <property type="entry name" value="WD40"/>
</dbReference>
<dbReference type="Gene3D" id="3.40.50.10070">
    <property type="entry name" value="TolB, N-terminal domain"/>
    <property type="match status" value="1"/>
</dbReference>
<dbReference type="InterPro" id="IPR011042">
    <property type="entry name" value="6-blade_b-propeller_TolB-like"/>
</dbReference>
<accession>A0A849SNI0</accession>
<evidence type="ECO:0000313" key="4">
    <source>
        <dbReference type="EMBL" id="NOT34407.1"/>
    </source>
</evidence>
<sequence length="450" mass="48503">MTRISLPRRLASFALVALALALPARAQAPSDVKIDIRGTGQKIKLRLMPLEATGDRTSRAGATQADEVLGRDLEWSAVFDVQRASASVPAGWEPQARVAGRLEQHGNQVVLHGEVLDQPAGRAILKQEWRGPATELRRLVHEYADEIVRQFTGEPGVANSRIAFISHKGNEKELWVMDADGWYQRALTSDRSIAQSPAWSPEGSLLVFTSYRSGLGPRLFVTPSNGGKIYSVSGRPGLNTSGTYSPDGREIACTLSQDGNAEIYRLDARGGTPTRLTNHRAIDTSPSWSPTGREIAFTSNRGGGMSVHVMDRDGGSVRRLTYELGNTDSPAWSPKGDRIAFVSRTGGGFDIYTCRPDGGDLRLEVAGRSNENPHWSPDGRHLVFASNREGTFALFISHLDGSPARRLETGGMVAMSPAWSPRMTAGGSSSDGASRGDARKSAPQSDGGTR</sequence>
<dbReference type="Pfam" id="PF26549">
    <property type="entry name" value="Tricorn_N"/>
    <property type="match status" value="1"/>
</dbReference>
<dbReference type="EMBL" id="JABFRW010000119">
    <property type="protein sequence ID" value="NOT34407.1"/>
    <property type="molecule type" value="Genomic_DNA"/>
</dbReference>
<feature type="region of interest" description="Disordered" evidence="2">
    <location>
        <begin position="417"/>
        <end position="450"/>
    </location>
</feature>
<gene>
    <name evidence="4" type="ORF">HOP12_09580</name>
</gene>
<reference evidence="4 5" key="1">
    <citation type="submission" date="2020-04" db="EMBL/GenBank/DDBJ databases">
        <title>Metagenomic profiling of ammonia- and methane-oxidizing microorganisms in a Dutch drinking water treatment plant.</title>
        <authorList>
            <person name="Poghosyan L."/>
            <person name="Leucker S."/>
        </authorList>
    </citation>
    <scope>NUCLEOTIDE SEQUENCE [LARGE SCALE GENOMIC DNA]</scope>
    <source>
        <strain evidence="4">S-RSF-IL-03</strain>
    </source>
</reference>
<protein>
    <submittedName>
        <fullName evidence="4">Tol-Pal system beta propeller repeat protein TolB</fullName>
    </submittedName>
</protein>
<dbReference type="Gene3D" id="2.120.10.30">
    <property type="entry name" value="TolB, C-terminal domain"/>
    <property type="match status" value="2"/>
</dbReference>
<keyword evidence="3" id="KW-0732">Signal</keyword>
<dbReference type="PANTHER" id="PTHR36842">
    <property type="entry name" value="PROTEIN TOLB HOMOLOG"/>
    <property type="match status" value="1"/>
</dbReference>
<name>A0A849SNI0_UNCEI</name>
<dbReference type="Pfam" id="PF07676">
    <property type="entry name" value="PD40"/>
    <property type="match status" value="3"/>
</dbReference>
<proteinExistence type="inferred from homology"/>
<dbReference type="AlphaFoldDB" id="A0A849SNI0"/>
<feature type="signal peptide" evidence="3">
    <location>
        <begin position="1"/>
        <end position="26"/>
    </location>
</feature>
<evidence type="ECO:0000313" key="5">
    <source>
        <dbReference type="Proteomes" id="UP000580839"/>
    </source>
</evidence>
<dbReference type="PANTHER" id="PTHR36842:SF1">
    <property type="entry name" value="PROTEIN TOLB"/>
    <property type="match status" value="1"/>
</dbReference>
<feature type="chain" id="PRO_5033036369" evidence="3">
    <location>
        <begin position="27"/>
        <end position="450"/>
    </location>
</feature>
<comment type="caution">
    <text evidence="4">The sequence shown here is derived from an EMBL/GenBank/DDBJ whole genome shotgun (WGS) entry which is preliminary data.</text>
</comment>
<evidence type="ECO:0000256" key="1">
    <source>
        <dbReference type="ARBA" id="ARBA00009820"/>
    </source>
</evidence>